<keyword evidence="3" id="KW-1185">Reference proteome</keyword>
<organism evidence="2 3">
    <name type="scientific">Pseudaquabacterium pictum</name>
    <dbReference type="NCBI Taxonomy" id="2315236"/>
    <lineage>
        <taxon>Bacteria</taxon>
        <taxon>Pseudomonadati</taxon>
        <taxon>Pseudomonadota</taxon>
        <taxon>Betaproteobacteria</taxon>
        <taxon>Burkholderiales</taxon>
        <taxon>Sphaerotilaceae</taxon>
        <taxon>Pseudaquabacterium</taxon>
    </lineage>
</organism>
<feature type="chain" id="PRO_5019783863" evidence="1">
    <location>
        <begin position="19"/>
        <end position="377"/>
    </location>
</feature>
<protein>
    <submittedName>
        <fullName evidence="2">Lipoprotein</fullName>
    </submittedName>
</protein>
<dbReference type="Pfam" id="PF06804">
    <property type="entry name" value="Lipoprotein_18"/>
    <property type="match status" value="1"/>
</dbReference>
<accession>A0A480AHA7</accession>
<sequence length="377" mass="41554">MNAPIAPTRLRATTPLLALCLALSLAGCSSFENLMSGDKVDYRGGSQKTAPLEVPPDLSQLAREGRYQPQTGVVSATTLRQPNAPQQAAPTVVAPNTVADMRIERQGNTRWLVSSLPPEKLYPLIRSFWQERGFSLAVDNPEIGLMETDWAENRAKIPQDVLRRTLGRVIENLYSTPERDRFRTRIERTANGSEVYISHRGVQEIYTSELKDATVWQPRPSDPELEVEFLSRLMVKLGAKEETARPTVAAAPAAPAKARVTTIPATAAMEIDEGFDRAWRQVGLALDRSGFTVEDRDRSAGIYFVRYVDPKLAGKDEPGFFSKLFGGDKEAARPQRVRVLVKASGAKSQVTVQTADGNPDNSPQARTIVGKLIDELK</sequence>
<name>A0A480AHA7_9BURK</name>
<keyword evidence="1" id="KW-0732">Signal</keyword>
<dbReference type="Gene3D" id="3.30.310.170">
    <property type="entry name" value="Outer membrane protein assembly factor BamC"/>
    <property type="match status" value="1"/>
</dbReference>
<evidence type="ECO:0000313" key="3">
    <source>
        <dbReference type="Proteomes" id="UP000301751"/>
    </source>
</evidence>
<dbReference type="InterPro" id="IPR010653">
    <property type="entry name" value="NlpB/DapX"/>
</dbReference>
<dbReference type="EMBL" id="BJCL01000001">
    <property type="protein sequence ID" value="GCL61149.1"/>
    <property type="molecule type" value="Genomic_DNA"/>
</dbReference>
<reference evidence="3" key="1">
    <citation type="submission" date="2019-03" db="EMBL/GenBank/DDBJ databases">
        <title>Aquabacterium pictum sp.nov., the first bacteriochlorophyll a-containing freshwater bacterium in the genus Aquabacterium of the class Betaproteobacteria.</title>
        <authorList>
            <person name="Hirose S."/>
            <person name="Tank M."/>
            <person name="Hara E."/>
            <person name="Tamaki H."/>
            <person name="Takaichi S."/>
            <person name="Haruta S."/>
            <person name="Hanada S."/>
        </authorList>
    </citation>
    <scope>NUCLEOTIDE SEQUENCE [LARGE SCALE GENOMIC DNA]</scope>
    <source>
        <strain evidence="3">W35</strain>
    </source>
</reference>
<dbReference type="InterPro" id="IPR042268">
    <property type="entry name" value="BamC_C"/>
</dbReference>
<comment type="caution">
    <text evidence="2">The sequence shown here is derived from an EMBL/GenBank/DDBJ whole genome shotgun (WGS) entry which is preliminary data.</text>
</comment>
<proteinExistence type="predicted"/>
<dbReference type="Proteomes" id="UP000301751">
    <property type="component" value="Unassembled WGS sequence"/>
</dbReference>
<dbReference type="AlphaFoldDB" id="A0A480AHA7"/>
<evidence type="ECO:0000256" key="1">
    <source>
        <dbReference type="SAM" id="SignalP"/>
    </source>
</evidence>
<keyword evidence="2" id="KW-0449">Lipoprotein</keyword>
<evidence type="ECO:0000313" key="2">
    <source>
        <dbReference type="EMBL" id="GCL61149.1"/>
    </source>
</evidence>
<gene>
    <name evidence="2" type="ORF">AQPW35_02300</name>
</gene>
<feature type="signal peptide" evidence="1">
    <location>
        <begin position="1"/>
        <end position="18"/>
    </location>
</feature>